<dbReference type="GO" id="GO:0051170">
    <property type="term" value="P:import into nucleus"/>
    <property type="evidence" value="ECO:0007669"/>
    <property type="project" value="TreeGrafter"/>
</dbReference>
<dbReference type="SUPFAM" id="SSF51735">
    <property type="entry name" value="NAD(P)-binding Rossmann-fold domains"/>
    <property type="match status" value="1"/>
</dbReference>
<comment type="caution">
    <text evidence="4">The sequence shown here is derived from an EMBL/GenBank/DDBJ whole genome shotgun (WGS) entry which is preliminary data.</text>
</comment>
<evidence type="ECO:0000313" key="4">
    <source>
        <dbReference type="EMBL" id="ORX52433.1"/>
    </source>
</evidence>
<dbReference type="PANTHER" id="PTHR14097">
    <property type="entry name" value="OXIDOREDUCTASE HTATIP2"/>
    <property type="match status" value="1"/>
</dbReference>
<comment type="similarity">
    <text evidence="2">Belongs to the FMP52 family.</text>
</comment>
<accession>A0A1X2GFA0</accession>
<name>A0A1X2GFA0_9FUNG</name>
<gene>
    <name evidence="4" type="ORF">DM01DRAFT_1306879</name>
</gene>
<dbReference type="OrthoDB" id="430436at2759"/>
<sequence length="248" mass="27254">MSQTTTSPKIALVLGATGAVGKAVVKDLLVNEHYTKVVAAGRRHVQLDDSIPQDKLVQETIDFENLDESRGAFKDVDDVYCCLGTTRKDAGSAEAFRKIDQEYVIESAKMIAQENPATEGVKSKVHFLYCSSVGANANSYFLYPQSKGQTEERLQQIGFSKVSIFQPGGLVVEEARPRFRPAESFIGLIDRVSTALRLNMTIPVGGAARAMRKAATDTPAFIQPKTHQESGSQVIYYSNRDMLVMNQQ</sequence>
<dbReference type="InterPro" id="IPR016040">
    <property type="entry name" value="NAD(P)-bd_dom"/>
</dbReference>
<evidence type="ECO:0000256" key="1">
    <source>
        <dbReference type="ARBA" id="ARBA00004450"/>
    </source>
</evidence>
<dbReference type="AlphaFoldDB" id="A0A1X2GFA0"/>
<dbReference type="EMBL" id="MCGT01000018">
    <property type="protein sequence ID" value="ORX52433.1"/>
    <property type="molecule type" value="Genomic_DNA"/>
</dbReference>
<protein>
    <recommendedName>
        <fullName evidence="3">NAD(P)-binding domain-containing protein</fullName>
    </recommendedName>
</protein>
<evidence type="ECO:0000313" key="5">
    <source>
        <dbReference type="Proteomes" id="UP000242146"/>
    </source>
</evidence>
<feature type="domain" description="NAD(P)-binding" evidence="3">
    <location>
        <begin position="15"/>
        <end position="136"/>
    </location>
</feature>
<dbReference type="STRING" id="101127.A0A1X2GFA0"/>
<evidence type="ECO:0000256" key="2">
    <source>
        <dbReference type="ARBA" id="ARBA00006617"/>
    </source>
</evidence>
<evidence type="ECO:0000259" key="3">
    <source>
        <dbReference type="Pfam" id="PF13460"/>
    </source>
</evidence>
<dbReference type="Pfam" id="PF13460">
    <property type="entry name" value="NAD_binding_10"/>
    <property type="match status" value="1"/>
</dbReference>
<proteinExistence type="inferred from homology"/>
<dbReference type="PANTHER" id="PTHR14097:SF7">
    <property type="entry name" value="OXIDOREDUCTASE HTATIP2"/>
    <property type="match status" value="1"/>
</dbReference>
<dbReference type="InterPro" id="IPR036291">
    <property type="entry name" value="NAD(P)-bd_dom_sf"/>
</dbReference>
<comment type="subcellular location">
    <subcellularLocation>
        <location evidence="1">Mitochondrion outer membrane</location>
        <topology evidence="1">Peripheral membrane protein</topology>
    </subcellularLocation>
</comment>
<keyword evidence="5" id="KW-1185">Reference proteome</keyword>
<reference evidence="4 5" key="1">
    <citation type="submission" date="2016-07" db="EMBL/GenBank/DDBJ databases">
        <title>Pervasive Adenine N6-methylation of Active Genes in Fungi.</title>
        <authorList>
            <consortium name="DOE Joint Genome Institute"/>
            <person name="Mondo S.J."/>
            <person name="Dannebaum R.O."/>
            <person name="Kuo R.C."/>
            <person name="Labutti K."/>
            <person name="Haridas S."/>
            <person name="Kuo A."/>
            <person name="Salamov A."/>
            <person name="Ahrendt S.R."/>
            <person name="Lipzen A."/>
            <person name="Sullivan W."/>
            <person name="Andreopoulos W.B."/>
            <person name="Clum A."/>
            <person name="Lindquist E."/>
            <person name="Daum C."/>
            <person name="Ramamoorthy G.K."/>
            <person name="Gryganskyi A."/>
            <person name="Culley D."/>
            <person name="Magnuson J.K."/>
            <person name="James T.Y."/>
            <person name="O'Malley M.A."/>
            <person name="Stajich J.E."/>
            <person name="Spatafora J.W."/>
            <person name="Visel A."/>
            <person name="Grigoriev I.V."/>
        </authorList>
    </citation>
    <scope>NUCLEOTIDE SEQUENCE [LARGE SCALE GENOMIC DNA]</scope>
    <source>
        <strain evidence="4 5">NRRL 3301</strain>
    </source>
</reference>
<dbReference type="Gene3D" id="3.40.50.720">
    <property type="entry name" value="NAD(P)-binding Rossmann-like Domain"/>
    <property type="match status" value="1"/>
</dbReference>
<organism evidence="4 5">
    <name type="scientific">Hesseltinella vesiculosa</name>
    <dbReference type="NCBI Taxonomy" id="101127"/>
    <lineage>
        <taxon>Eukaryota</taxon>
        <taxon>Fungi</taxon>
        <taxon>Fungi incertae sedis</taxon>
        <taxon>Mucoromycota</taxon>
        <taxon>Mucoromycotina</taxon>
        <taxon>Mucoromycetes</taxon>
        <taxon>Mucorales</taxon>
        <taxon>Cunninghamellaceae</taxon>
        <taxon>Hesseltinella</taxon>
    </lineage>
</organism>
<dbReference type="GO" id="GO:0005741">
    <property type="term" value="C:mitochondrial outer membrane"/>
    <property type="evidence" value="ECO:0007669"/>
    <property type="project" value="UniProtKB-SubCell"/>
</dbReference>
<dbReference type="Proteomes" id="UP000242146">
    <property type="component" value="Unassembled WGS sequence"/>
</dbReference>